<proteinExistence type="predicted"/>
<dbReference type="EMBL" id="MQUB01000001">
    <property type="protein sequence ID" value="PQB04158.1"/>
    <property type="molecule type" value="Genomic_DNA"/>
</dbReference>
<evidence type="ECO:0000313" key="2">
    <source>
        <dbReference type="EMBL" id="PQB04158.1"/>
    </source>
</evidence>
<feature type="transmembrane region" description="Helical" evidence="1">
    <location>
        <begin position="182"/>
        <end position="200"/>
    </location>
</feature>
<feature type="transmembrane region" description="Helical" evidence="1">
    <location>
        <begin position="146"/>
        <end position="170"/>
    </location>
</feature>
<feature type="transmembrane region" description="Helical" evidence="1">
    <location>
        <begin position="90"/>
        <end position="109"/>
    </location>
</feature>
<dbReference type="AlphaFoldDB" id="A0A2S7KNJ1"/>
<keyword evidence="1" id="KW-0472">Membrane</keyword>
<reference evidence="2 3" key="1">
    <citation type="submission" date="2016-11" db="EMBL/GenBank/DDBJ databases">
        <title>Trade-off between light-utilization and light-protection in marine flavobacteria.</title>
        <authorList>
            <person name="Kumagai Y."/>
        </authorList>
    </citation>
    <scope>NUCLEOTIDE SEQUENCE [LARGE SCALE GENOMIC DNA]</scope>
    <source>
        <strain evidence="2 3">NBRC 107741</strain>
    </source>
</reference>
<evidence type="ECO:0000313" key="3">
    <source>
        <dbReference type="Proteomes" id="UP000239800"/>
    </source>
</evidence>
<gene>
    <name evidence="2" type="ORF">BST85_04000</name>
</gene>
<protein>
    <recommendedName>
        <fullName evidence="4">Lysoplasmalogenase</fullName>
    </recommendedName>
</protein>
<evidence type="ECO:0000256" key="1">
    <source>
        <dbReference type="SAM" id="Phobius"/>
    </source>
</evidence>
<keyword evidence="3" id="KW-1185">Reference proteome</keyword>
<feature type="transmembrane region" description="Helical" evidence="1">
    <location>
        <begin position="115"/>
        <end position="134"/>
    </location>
</feature>
<dbReference type="RefSeq" id="WP_104812082.1">
    <property type="nucleotide sequence ID" value="NZ_MQUB01000001.1"/>
</dbReference>
<comment type="caution">
    <text evidence="2">The sequence shown here is derived from an EMBL/GenBank/DDBJ whole genome shotgun (WGS) entry which is preliminary data.</text>
</comment>
<keyword evidence="1" id="KW-0812">Transmembrane</keyword>
<keyword evidence="1" id="KW-1133">Transmembrane helix</keyword>
<feature type="transmembrane region" description="Helical" evidence="1">
    <location>
        <begin position="6"/>
        <end position="25"/>
    </location>
</feature>
<accession>A0A2S7KNJ1</accession>
<organism evidence="2 3">
    <name type="scientific">Aureitalea marina</name>
    <dbReference type="NCBI Taxonomy" id="930804"/>
    <lineage>
        <taxon>Bacteria</taxon>
        <taxon>Pseudomonadati</taxon>
        <taxon>Bacteroidota</taxon>
        <taxon>Flavobacteriia</taxon>
        <taxon>Flavobacteriales</taxon>
        <taxon>Flavobacteriaceae</taxon>
        <taxon>Aureitalea</taxon>
    </lineage>
</organism>
<dbReference type="OrthoDB" id="1253476at2"/>
<feature type="transmembrane region" description="Helical" evidence="1">
    <location>
        <begin position="62"/>
        <end position="83"/>
    </location>
</feature>
<name>A0A2S7KNJ1_9FLAO</name>
<dbReference type="Proteomes" id="UP000239800">
    <property type="component" value="Unassembled WGS sequence"/>
</dbReference>
<evidence type="ECO:0008006" key="4">
    <source>
        <dbReference type="Google" id="ProtNLM"/>
    </source>
</evidence>
<feature type="transmembrane region" description="Helical" evidence="1">
    <location>
        <begin position="32"/>
        <end position="50"/>
    </location>
</feature>
<sequence>MDELLTKASLVTTYLSPVLAVLFLLKWKENGVVYRWFTMYLVAIGVIQLAQDLVIRFSPDEYNLFLFKYYLIFEFITLSFFYRSMLKSKWINWVIIGILLIITVQYIYYPEYLEIYNPLGIWLTHCALVALAINHLYRTLSDPLPFTLISAGLVVYLMGSAVVFSAGNIFQDVSIPRSVVSFLSRINSLLYLGLQILIIFEWMTKYSGARALSLRR</sequence>